<dbReference type="EMBL" id="VSSB01000001">
    <property type="protein sequence ID" value="TYL53192.1"/>
    <property type="molecule type" value="Genomic_DNA"/>
</dbReference>
<accession>A0A5S4V2I1</accession>
<comment type="similarity">
    <text evidence="1">Belongs to the GSP E family.</text>
</comment>
<dbReference type="RefSeq" id="WP_148732662.1">
    <property type="nucleotide sequence ID" value="NZ_VSSB01000001.1"/>
</dbReference>
<proteinExistence type="inferred from homology"/>
<name>A0A5S4V2I1_9MICO</name>
<dbReference type="Gene3D" id="3.40.50.300">
    <property type="entry name" value="P-loop containing nucleotide triphosphate hydrolases"/>
    <property type="match status" value="1"/>
</dbReference>
<evidence type="ECO:0000256" key="1">
    <source>
        <dbReference type="ARBA" id="ARBA00006611"/>
    </source>
</evidence>
<dbReference type="PANTHER" id="PTHR30486">
    <property type="entry name" value="TWITCHING MOTILITY PROTEIN PILT"/>
    <property type="match status" value="1"/>
</dbReference>
<dbReference type="InterPro" id="IPR050921">
    <property type="entry name" value="T4SS_GSP_E_ATPase"/>
</dbReference>
<sequence length="512" mass="56260">MNLNDRLNALRNPGFADLERELAPAELSDSSAEPSREAAFDSEQSGAAPTEAFFHPPMPTRPLGVAPTAPTVDLKREHSAPADPLAAVKEKAAQELFVRIGARMNDSSLTEQQLHAIARSELAEIVAAEQLALSTAERNRLIDDIGADVLGYGPVEPLLEDPSVSEIMVNRFDQIYVERHGKLVETSHRFTGEPQLRRVIERIVSRVGRRIDESSPLVDARLEDGSRVNAIIPPLAVNGSSLTIRKFAGTPYTVDDLMRFGTMTREVATVLDAAVRAKLNIIVSGGTGTGKTTLLNVISAFIPADERIVTIEDAVELQLQQQHVVRLESRPPNIEGRGEITIRDLVRNSLRMRPDRIVVGEVRGAESLDMLQAMNTGHEGSISTIHANSPRDAIARLETLVLMAGMDLPLRAIREQISSAVDIIVQITRHKDGVRRVTHVTEVHGMEGEVITLQDAFTFDYSAGFDTEGRLRGRIQPTGVRPRFAERIADHGIDLPIALFHPELREILGEIR</sequence>
<dbReference type="Pfam" id="PF00437">
    <property type="entry name" value="T2SSE"/>
    <property type="match status" value="1"/>
</dbReference>
<evidence type="ECO:0000259" key="3">
    <source>
        <dbReference type="Pfam" id="PF00437"/>
    </source>
</evidence>
<protein>
    <submittedName>
        <fullName evidence="4">CpaF family protein</fullName>
    </submittedName>
</protein>
<dbReference type="InterPro" id="IPR027417">
    <property type="entry name" value="P-loop_NTPase"/>
</dbReference>
<reference evidence="4 5" key="1">
    <citation type="submission" date="2019-08" db="EMBL/GenBank/DDBJ databases">
        <authorList>
            <person name="Hu J."/>
        </authorList>
    </citation>
    <scope>NUCLEOTIDE SEQUENCE [LARGE SCALE GENOMIC DNA]</scope>
    <source>
        <strain evidence="4 5">NEAU-184</strain>
    </source>
</reference>
<dbReference type="CDD" id="cd01130">
    <property type="entry name" value="VirB11-like_ATPase"/>
    <property type="match status" value="1"/>
</dbReference>
<dbReference type="GO" id="GO:0016887">
    <property type="term" value="F:ATP hydrolysis activity"/>
    <property type="evidence" value="ECO:0007669"/>
    <property type="project" value="InterPro"/>
</dbReference>
<evidence type="ECO:0000313" key="4">
    <source>
        <dbReference type="EMBL" id="TYL53192.1"/>
    </source>
</evidence>
<feature type="region of interest" description="Disordered" evidence="2">
    <location>
        <begin position="24"/>
        <end position="68"/>
    </location>
</feature>
<dbReference type="InterPro" id="IPR001482">
    <property type="entry name" value="T2SS/T4SS_dom"/>
</dbReference>
<evidence type="ECO:0000313" key="5">
    <source>
        <dbReference type="Proteomes" id="UP000325243"/>
    </source>
</evidence>
<evidence type="ECO:0000256" key="2">
    <source>
        <dbReference type="SAM" id="MobiDB-lite"/>
    </source>
</evidence>
<keyword evidence="5" id="KW-1185">Reference proteome</keyword>
<feature type="domain" description="Bacterial type II secretion system protein E" evidence="3">
    <location>
        <begin position="152"/>
        <end position="430"/>
    </location>
</feature>
<dbReference type="SUPFAM" id="SSF52540">
    <property type="entry name" value="P-loop containing nucleoside triphosphate hydrolases"/>
    <property type="match status" value="1"/>
</dbReference>
<gene>
    <name evidence="4" type="ORF">FYC51_05715</name>
</gene>
<dbReference type="AlphaFoldDB" id="A0A5S4V2I1"/>
<comment type="caution">
    <text evidence="4">The sequence shown here is derived from an EMBL/GenBank/DDBJ whole genome shotgun (WGS) entry which is preliminary data.</text>
</comment>
<dbReference type="PANTHER" id="PTHR30486:SF15">
    <property type="entry name" value="TYPE II_IV SECRETION SYSTEM ATPASE"/>
    <property type="match status" value="1"/>
</dbReference>
<dbReference type="Gene3D" id="3.30.450.380">
    <property type="match status" value="1"/>
</dbReference>
<dbReference type="Proteomes" id="UP000325243">
    <property type="component" value="Unassembled WGS sequence"/>
</dbReference>
<organism evidence="4 5">
    <name type="scientific">Agromyces mariniharenae</name>
    <dbReference type="NCBI Taxonomy" id="2604423"/>
    <lineage>
        <taxon>Bacteria</taxon>
        <taxon>Bacillati</taxon>
        <taxon>Actinomycetota</taxon>
        <taxon>Actinomycetes</taxon>
        <taxon>Micrococcales</taxon>
        <taxon>Microbacteriaceae</taxon>
        <taxon>Agromyces</taxon>
    </lineage>
</organism>